<proteinExistence type="inferred from homology"/>
<evidence type="ECO:0000313" key="7">
    <source>
        <dbReference type="EMBL" id="KRO60554.1"/>
    </source>
</evidence>
<name>A0A0R2RKR1_9BACT</name>
<evidence type="ECO:0000256" key="4">
    <source>
        <dbReference type="PROSITE-ProRule" id="PRU00520"/>
    </source>
</evidence>
<evidence type="ECO:0000256" key="3">
    <source>
        <dbReference type="ARBA" id="ARBA00047645"/>
    </source>
</evidence>
<dbReference type="GO" id="GO:0003998">
    <property type="term" value="F:acylphosphatase activity"/>
    <property type="evidence" value="ECO:0007669"/>
    <property type="project" value="UniProtKB-EC"/>
</dbReference>
<gene>
    <name evidence="7" type="ORF">ABR82_03380</name>
</gene>
<dbReference type="SUPFAM" id="SSF54975">
    <property type="entry name" value="Acylphosphatase/BLUF domain-like"/>
    <property type="match status" value="1"/>
</dbReference>
<dbReference type="EMBL" id="LIBO01000278">
    <property type="protein sequence ID" value="KRO60554.1"/>
    <property type="molecule type" value="Genomic_DNA"/>
</dbReference>
<evidence type="ECO:0000256" key="1">
    <source>
        <dbReference type="ARBA" id="ARBA00005614"/>
    </source>
</evidence>
<dbReference type="Pfam" id="PF00708">
    <property type="entry name" value="Acylphosphatase"/>
    <property type="match status" value="1"/>
</dbReference>
<reference evidence="7 8" key="1">
    <citation type="submission" date="2015-10" db="EMBL/GenBank/DDBJ databases">
        <title>Metagenome-Assembled Genomes uncover a global brackish microbiome.</title>
        <authorList>
            <person name="Hugerth L.W."/>
            <person name="Larsson J."/>
            <person name="Alneberg J."/>
            <person name="Lindh M.V."/>
            <person name="Legrand C."/>
            <person name="Pinhassi J."/>
            <person name="Andersson A.F."/>
        </authorList>
    </citation>
    <scope>NUCLEOTIDE SEQUENCE [LARGE SCALE GENOMIC DNA]</scope>
    <source>
        <strain evidence="7">BACL18 MAG-120507-bin52</strain>
    </source>
</reference>
<evidence type="ECO:0000256" key="5">
    <source>
        <dbReference type="RuleBase" id="RU004168"/>
    </source>
</evidence>
<feature type="active site" evidence="4">
    <location>
        <position position="53"/>
    </location>
</feature>
<sequence>MWVGGVEDWREKGQNCGMVAKRISYRGKVQGVGFRYSVRQIAEGFTISGHATNQPDGTVEVFLQGDREEVEGMEKEIGVSHLAGFIREANGKEVESVPGLKGFQIQ</sequence>
<dbReference type="PROSITE" id="PS51160">
    <property type="entry name" value="ACYLPHOSPHATASE_3"/>
    <property type="match status" value="1"/>
</dbReference>
<comment type="catalytic activity">
    <reaction evidence="3 4">
        <text>an acyl phosphate + H2O = a carboxylate + phosphate + H(+)</text>
        <dbReference type="Rhea" id="RHEA:14965"/>
        <dbReference type="ChEBI" id="CHEBI:15377"/>
        <dbReference type="ChEBI" id="CHEBI:15378"/>
        <dbReference type="ChEBI" id="CHEBI:29067"/>
        <dbReference type="ChEBI" id="CHEBI:43474"/>
        <dbReference type="ChEBI" id="CHEBI:59918"/>
        <dbReference type="EC" id="3.6.1.7"/>
    </reaction>
</comment>
<comment type="similarity">
    <text evidence="1 5">Belongs to the acylphosphatase family.</text>
</comment>
<dbReference type="InterPro" id="IPR001792">
    <property type="entry name" value="Acylphosphatase-like_dom"/>
</dbReference>
<feature type="active site" evidence="4">
    <location>
        <position position="35"/>
    </location>
</feature>
<dbReference type="PANTHER" id="PTHR47268:SF4">
    <property type="entry name" value="ACYLPHOSPHATASE"/>
    <property type="match status" value="1"/>
</dbReference>
<dbReference type="InterPro" id="IPR036046">
    <property type="entry name" value="Acylphosphatase-like_dom_sf"/>
</dbReference>
<dbReference type="Proteomes" id="UP000051269">
    <property type="component" value="Unassembled WGS sequence"/>
</dbReference>
<keyword evidence="4" id="KW-0378">Hydrolase</keyword>
<dbReference type="AlphaFoldDB" id="A0A0R2RKR1"/>
<dbReference type="EC" id="3.6.1.7" evidence="2 4"/>
<comment type="caution">
    <text evidence="7">The sequence shown here is derived from an EMBL/GenBank/DDBJ whole genome shotgun (WGS) entry which is preliminary data.</text>
</comment>
<evidence type="ECO:0000259" key="6">
    <source>
        <dbReference type="PROSITE" id="PS51160"/>
    </source>
</evidence>
<evidence type="ECO:0000313" key="8">
    <source>
        <dbReference type="Proteomes" id="UP000051269"/>
    </source>
</evidence>
<dbReference type="PANTHER" id="PTHR47268">
    <property type="entry name" value="ACYLPHOSPHATASE"/>
    <property type="match status" value="1"/>
</dbReference>
<evidence type="ECO:0000256" key="2">
    <source>
        <dbReference type="ARBA" id="ARBA00012150"/>
    </source>
</evidence>
<dbReference type="InterPro" id="IPR020456">
    <property type="entry name" value="Acylphosphatase"/>
</dbReference>
<accession>A0A0R2RKR1</accession>
<dbReference type="Gene3D" id="3.30.70.100">
    <property type="match status" value="1"/>
</dbReference>
<organism evidence="7 8">
    <name type="scientific">Verrucomicrobia subdivision 6 bacterium BACL9 MAG-120507-bin52</name>
    <dbReference type="NCBI Taxonomy" id="1655590"/>
    <lineage>
        <taxon>Bacteria</taxon>
        <taxon>Pseudomonadati</taxon>
        <taxon>Verrucomicrobiota</taxon>
        <taxon>Verrucomicrobiia</taxon>
        <taxon>Verrucomicrobiales</taxon>
        <taxon>Verrucomicrobia subdivision 6</taxon>
    </lineage>
</organism>
<feature type="domain" description="Acylphosphatase-like" evidence="6">
    <location>
        <begin position="20"/>
        <end position="106"/>
    </location>
</feature>
<protein>
    <recommendedName>
        <fullName evidence="2 4">acylphosphatase</fullName>
        <ecNumber evidence="2 4">3.6.1.7</ecNumber>
    </recommendedName>
</protein>